<dbReference type="AlphaFoldDB" id="E4U3I6"/>
<dbReference type="InterPro" id="IPR005171">
    <property type="entry name" value="Cyt_c_oxidase_su4_prok"/>
</dbReference>
<keyword evidence="8" id="KW-1185">Reference proteome</keyword>
<keyword evidence="5 6" id="KW-0472">Membrane</keyword>
<dbReference type="KEGG" id="sku:Sulku_2597"/>
<evidence type="ECO:0000256" key="5">
    <source>
        <dbReference type="ARBA" id="ARBA00023136"/>
    </source>
</evidence>
<protein>
    <recommendedName>
        <fullName evidence="9">Cytochrome C oxidase subunit IV</fullName>
    </recommendedName>
</protein>
<evidence type="ECO:0000256" key="4">
    <source>
        <dbReference type="ARBA" id="ARBA00022989"/>
    </source>
</evidence>
<gene>
    <name evidence="7" type="ordered locus">Sulku_2597</name>
</gene>
<sequence length="86" mass="9851">MKLHAEDIFAVLVVLSFSAFLVGYLDLFSGFFAIFLVISTFFKGQLISDYFMDLREVDYKYRLIPTIWLVLVLSLIGVVYMLPVSA</sequence>
<feature type="transmembrane region" description="Helical" evidence="6">
    <location>
        <begin position="63"/>
        <end position="82"/>
    </location>
</feature>
<evidence type="ECO:0000256" key="2">
    <source>
        <dbReference type="ARBA" id="ARBA00022475"/>
    </source>
</evidence>
<dbReference type="OrthoDB" id="5801894at2"/>
<comment type="subcellular location">
    <subcellularLocation>
        <location evidence="1">Cell membrane</location>
        <topology evidence="1">Multi-pass membrane protein</topology>
    </subcellularLocation>
</comment>
<proteinExistence type="predicted"/>
<name>E4U3I6_SULKY</name>
<evidence type="ECO:0000256" key="3">
    <source>
        <dbReference type="ARBA" id="ARBA00022692"/>
    </source>
</evidence>
<dbReference type="Proteomes" id="UP000008721">
    <property type="component" value="Plasmid pSULKU01"/>
</dbReference>
<dbReference type="eggNOG" id="ENOG5031F97">
    <property type="taxonomic scope" value="Bacteria"/>
</dbReference>
<feature type="transmembrane region" description="Helical" evidence="6">
    <location>
        <begin position="31"/>
        <end position="51"/>
    </location>
</feature>
<keyword evidence="7" id="KW-0614">Plasmid</keyword>
<keyword evidence="3 6" id="KW-0812">Transmembrane</keyword>
<reference evidence="7 8" key="1">
    <citation type="journal article" date="2012" name="Stand. Genomic Sci.">
        <title>Complete genome sequence of the sulfur compounds oxidizing chemolithoautotroph Sulfuricurvum kujiense type strain (YK-1(T)).</title>
        <authorList>
            <person name="Han C."/>
            <person name="Kotsyurbenko O."/>
            <person name="Chertkov O."/>
            <person name="Held B."/>
            <person name="Lapidus A."/>
            <person name="Nolan M."/>
            <person name="Lucas S."/>
            <person name="Hammon N."/>
            <person name="Deshpande S."/>
            <person name="Cheng J.F."/>
            <person name="Tapia R."/>
            <person name="Goodwin L.A."/>
            <person name="Pitluck S."/>
            <person name="Liolios K."/>
            <person name="Pagani I."/>
            <person name="Ivanova N."/>
            <person name="Mavromatis K."/>
            <person name="Mikhailova N."/>
            <person name="Pati A."/>
            <person name="Chen A."/>
            <person name="Palaniappan K."/>
            <person name="Land M."/>
            <person name="Hauser L."/>
            <person name="Chang Y.J."/>
            <person name="Jeffries C.D."/>
            <person name="Brambilla E.M."/>
            <person name="Rohde M."/>
            <person name="Spring S."/>
            <person name="Sikorski J."/>
            <person name="Goker M."/>
            <person name="Woyke T."/>
            <person name="Bristow J."/>
            <person name="Eisen J.A."/>
            <person name="Markowitz V."/>
            <person name="Hugenholtz P."/>
            <person name="Kyrpides N.C."/>
            <person name="Klenk H.P."/>
            <person name="Detter J.C."/>
        </authorList>
    </citation>
    <scope>NUCLEOTIDE SEQUENCE [LARGE SCALE GENOMIC DNA]</scope>
    <source>
        <strain evidence="8">ATCC BAA-921 / DSM 16994 / JCM 11577 / YK-1</strain>
    </source>
</reference>
<dbReference type="HOGENOM" id="CLU_2496737_0_0_7"/>
<keyword evidence="2" id="KW-1003">Cell membrane</keyword>
<dbReference type="EMBL" id="CP002356">
    <property type="protein sequence ID" value="ADR35252.1"/>
    <property type="molecule type" value="Genomic_DNA"/>
</dbReference>
<evidence type="ECO:0000256" key="6">
    <source>
        <dbReference type="SAM" id="Phobius"/>
    </source>
</evidence>
<evidence type="ECO:0000313" key="8">
    <source>
        <dbReference type="Proteomes" id="UP000008721"/>
    </source>
</evidence>
<accession>E4U3I6</accession>
<dbReference type="RefSeq" id="WP_013449864.1">
    <property type="nucleotide sequence ID" value="NC_014754.1"/>
</dbReference>
<evidence type="ECO:0000256" key="1">
    <source>
        <dbReference type="ARBA" id="ARBA00004651"/>
    </source>
</evidence>
<dbReference type="Pfam" id="PF03626">
    <property type="entry name" value="COX4_pro"/>
    <property type="match status" value="1"/>
</dbReference>
<geneLocation type="plasmid" evidence="7 8">
    <name>pSULKU01</name>
</geneLocation>
<organism evidence="7 8">
    <name type="scientific">Sulfuricurvum kujiense (strain ATCC BAA-921 / DSM 16994 / JCM 11577 / YK-1)</name>
    <dbReference type="NCBI Taxonomy" id="709032"/>
    <lineage>
        <taxon>Bacteria</taxon>
        <taxon>Pseudomonadati</taxon>
        <taxon>Campylobacterota</taxon>
        <taxon>Epsilonproteobacteria</taxon>
        <taxon>Campylobacterales</taxon>
        <taxon>Sulfurimonadaceae</taxon>
        <taxon>Sulfuricurvum</taxon>
    </lineage>
</organism>
<keyword evidence="4 6" id="KW-1133">Transmembrane helix</keyword>
<evidence type="ECO:0008006" key="9">
    <source>
        <dbReference type="Google" id="ProtNLM"/>
    </source>
</evidence>
<dbReference type="GO" id="GO:0005886">
    <property type="term" value="C:plasma membrane"/>
    <property type="evidence" value="ECO:0007669"/>
    <property type="project" value="UniProtKB-SubCell"/>
</dbReference>
<evidence type="ECO:0000313" key="7">
    <source>
        <dbReference type="EMBL" id="ADR35252.1"/>
    </source>
</evidence>